<dbReference type="InterPro" id="IPR011990">
    <property type="entry name" value="TPR-like_helical_dom_sf"/>
</dbReference>
<dbReference type="InterPro" id="IPR012944">
    <property type="entry name" value="SusD_RagB_dom"/>
</dbReference>
<dbReference type="GO" id="GO:0009279">
    <property type="term" value="C:cell outer membrane"/>
    <property type="evidence" value="ECO:0007669"/>
    <property type="project" value="UniProtKB-SubCell"/>
</dbReference>
<dbReference type="InterPro" id="IPR033985">
    <property type="entry name" value="SusD-like_N"/>
</dbReference>
<evidence type="ECO:0000259" key="6">
    <source>
        <dbReference type="Pfam" id="PF07980"/>
    </source>
</evidence>
<name>A0A4R7D2R1_9SPHI</name>
<dbReference type="Gene3D" id="1.25.40.390">
    <property type="match status" value="1"/>
</dbReference>
<dbReference type="PROSITE" id="PS51257">
    <property type="entry name" value="PROKAR_LIPOPROTEIN"/>
    <property type="match status" value="1"/>
</dbReference>
<evidence type="ECO:0000256" key="2">
    <source>
        <dbReference type="ARBA" id="ARBA00006275"/>
    </source>
</evidence>
<dbReference type="Proteomes" id="UP000294752">
    <property type="component" value="Unassembled WGS sequence"/>
</dbReference>
<comment type="caution">
    <text evidence="8">The sequence shown here is derived from an EMBL/GenBank/DDBJ whole genome shotgun (WGS) entry which is preliminary data.</text>
</comment>
<keyword evidence="4" id="KW-0472">Membrane</keyword>
<evidence type="ECO:0000313" key="9">
    <source>
        <dbReference type="Proteomes" id="UP000294752"/>
    </source>
</evidence>
<protein>
    <submittedName>
        <fullName evidence="8">Putative outer membrane starch-binding protein</fullName>
    </submittedName>
</protein>
<comment type="similarity">
    <text evidence="2">Belongs to the SusD family.</text>
</comment>
<feature type="domain" description="RagB/SusD" evidence="6">
    <location>
        <begin position="321"/>
        <end position="584"/>
    </location>
</feature>
<comment type="subcellular location">
    <subcellularLocation>
        <location evidence="1">Cell outer membrane</location>
    </subcellularLocation>
</comment>
<gene>
    <name evidence="8" type="ORF">B0I21_104200</name>
</gene>
<dbReference type="OrthoDB" id="5694214at2"/>
<dbReference type="Pfam" id="PF07980">
    <property type="entry name" value="SusD_RagB"/>
    <property type="match status" value="1"/>
</dbReference>
<accession>A0A4R7D2R1</accession>
<keyword evidence="5" id="KW-0998">Cell outer membrane</keyword>
<sequence>MKLLKYIAIAGVLSMSSCSKDFLGDDFLTKDPLDQLTDPAFWSSENNIRTYTYGFYNYYFKGYGQGFTWGSYFQGQFINDDFTPQTPNENIITEFIINVPTSGGGWSPALPTSQTPAGVTSYYSRIRKANHFIESVPKANLAEEVQNHWLGIGRFFRGLEYANFVNLFGNVPYIDRVLTEDDADLYKTRDSRIFVMDKVLEDFRFAAESVRSADGPAQQAVNKYVVLAYMARVFLFEGTWLKYHQIDEAKSKEYLEASKWAAEQIINSGAYSLASDYRGLFSSESLKGNREVILFKEYAEGVLQHSLMSFNNLEPQAGASKNAIDSYLLNDGLPIGLSPQYNGDRTVQSALANRDGRMAQTIVPQLRMLNTVSNYAFSGYSVHKFLNESLRNLPIGSGQLNVTDAPILRYGEVLVNYAEATAELGTLTQQDLDKSINVLRSRNGVGLPRLELIANQPAVNGTPYNDPARDASVSSILWEIRRERRSELMFEGQRLNDLRRWKKLDYADTDKNPTINRGAYIVKSNYPPSQLNGITVDGGNEGYIIPSNAIKRLVNDKYYLDPIPIDQISLYKSNGVELTQNPGW</sequence>
<evidence type="ECO:0000256" key="5">
    <source>
        <dbReference type="ARBA" id="ARBA00023237"/>
    </source>
</evidence>
<dbReference type="RefSeq" id="WP_133640177.1">
    <property type="nucleotide sequence ID" value="NZ_SNZV01000004.1"/>
</dbReference>
<dbReference type="Pfam" id="PF14322">
    <property type="entry name" value="SusD-like_3"/>
    <property type="match status" value="1"/>
</dbReference>
<dbReference type="AlphaFoldDB" id="A0A4R7D2R1"/>
<evidence type="ECO:0000256" key="4">
    <source>
        <dbReference type="ARBA" id="ARBA00023136"/>
    </source>
</evidence>
<organism evidence="8 9">
    <name type="scientific">Sphingobacterium paludis</name>
    <dbReference type="NCBI Taxonomy" id="1476465"/>
    <lineage>
        <taxon>Bacteria</taxon>
        <taxon>Pseudomonadati</taxon>
        <taxon>Bacteroidota</taxon>
        <taxon>Sphingobacteriia</taxon>
        <taxon>Sphingobacteriales</taxon>
        <taxon>Sphingobacteriaceae</taxon>
        <taxon>Sphingobacterium</taxon>
    </lineage>
</organism>
<evidence type="ECO:0000259" key="7">
    <source>
        <dbReference type="Pfam" id="PF14322"/>
    </source>
</evidence>
<evidence type="ECO:0000256" key="1">
    <source>
        <dbReference type="ARBA" id="ARBA00004442"/>
    </source>
</evidence>
<dbReference type="SUPFAM" id="SSF48452">
    <property type="entry name" value="TPR-like"/>
    <property type="match status" value="1"/>
</dbReference>
<evidence type="ECO:0000313" key="8">
    <source>
        <dbReference type="EMBL" id="TDS13874.1"/>
    </source>
</evidence>
<feature type="domain" description="SusD-like N-terminal" evidence="7">
    <location>
        <begin position="119"/>
        <end position="235"/>
    </location>
</feature>
<keyword evidence="9" id="KW-1185">Reference proteome</keyword>
<reference evidence="8 9" key="1">
    <citation type="submission" date="2019-03" db="EMBL/GenBank/DDBJ databases">
        <title>Genomic Encyclopedia of Type Strains, Phase III (KMG-III): the genomes of soil and plant-associated and newly described type strains.</title>
        <authorList>
            <person name="Whitman W."/>
        </authorList>
    </citation>
    <scope>NUCLEOTIDE SEQUENCE [LARGE SCALE GENOMIC DNA]</scope>
    <source>
        <strain evidence="8 9">CGMCC 1.12801</strain>
    </source>
</reference>
<keyword evidence="3" id="KW-0732">Signal</keyword>
<dbReference type="EMBL" id="SNZV01000004">
    <property type="protein sequence ID" value="TDS13874.1"/>
    <property type="molecule type" value="Genomic_DNA"/>
</dbReference>
<proteinExistence type="inferred from homology"/>
<evidence type="ECO:0000256" key="3">
    <source>
        <dbReference type="ARBA" id="ARBA00022729"/>
    </source>
</evidence>